<sequence>MKIWHQSLTSIEEVPAYRDAVTAHIRKVARPGVEVVLHGMSNKTYPEQYPGHFITYSYLQNLHREQFIRNAIIAEKAGYDAVFIGTIPDVGLLEARTLVDIPVIGYGQASFHIASMLGDRIGIVNFLGPLQDQLRSNAERYGLGGKLGPIIQADIGFYDVLEGFKDPQPVIDRFVASAEEAIGQGADVIVPGEGPLNVFLATHGVSRIGDVPVVDSFAAGLKMAESLVDLKEYSGVTVTRKGFYNAKPPEDAVKKLRAFYNHESELDADMDYGISVTEEDAVQS</sequence>
<dbReference type="PANTHER" id="PTHR28047">
    <property type="entry name" value="PROTEIN DCG1"/>
    <property type="match status" value="1"/>
</dbReference>
<dbReference type="AlphaFoldDB" id="A0A161SLW2"/>
<organism evidence="2 3">
    <name type="scientific">Bhargavaea cecembensis</name>
    <dbReference type="NCBI Taxonomy" id="394098"/>
    <lineage>
        <taxon>Bacteria</taxon>
        <taxon>Bacillati</taxon>
        <taxon>Bacillota</taxon>
        <taxon>Bacilli</taxon>
        <taxon>Bacillales</taxon>
        <taxon>Caryophanaceae</taxon>
        <taxon>Bhargavaea</taxon>
    </lineage>
</organism>
<dbReference type="EMBL" id="LQNT01000009">
    <property type="protein sequence ID" value="KZE38743.1"/>
    <property type="molecule type" value="Genomic_DNA"/>
</dbReference>
<evidence type="ECO:0000313" key="2">
    <source>
        <dbReference type="EMBL" id="KZE38743.1"/>
    </source>
</evidence>
<dbReference type="InterPro" id="IPR052186">
    <property type="entry name" value="Hydantoin_racemase-like"/>
</dbReference>
<dbReference type="InterPro" id="IPR015942">
    <property type="entry name" value="Asp/Glu/hydantoin_racemase"/>
</dbReference>
<comment type="caution">
    <text evidence="2">The sequence shown here is derived from an EMBL/GenBank/DDBJ whole genome shotgun (WGS) entry which is preliminary data.</text>
</comment>
<dbReference type="RefSeq" id="WP_063180574.1">
    <property type="nucleotide sequence ID" value="NZ_LQNT01000009.1"/>
</dbReference>
<dbReference type="Proteomes" id="UP000076490">
    <property type="component" value="Unassembled WGS sequence"/>
</dbReference>
<proteinExistence type="inferred from homology"/>
<dbReference type="Gene3D" id="3.40.50.12500">
    <property type="match status" value="1"/>
</dbReference>
<dbReference type="InterPro" id="IPR053714">
    <property type="entry name" value="Iso_Racemase_Enz_sf"/>
</dbReference>
<dbReference type="OrthoDB" id="9791723at2"/>
<evidence type="ECO:0000313" key="3">
    <source>
        <dbReference type="Proteomes" id="UP000076490"/>
    </source>
</evidence>
<accession>A0A161SLW2</accession>
<name>A0A161SLW2_9BACL</name>
<comment type="similarity">
    <text evidence="1">Belongs to the HyuE racemase family.</text>
</comment>
<evidence type="ECO:0000256" key="1">
    <source>
        <dbReference type="ARBA" id="ARBA00038414"/>
    </source>
</evidence>
<dbReference type="PANTHER" id="PTHR28047:SF5">
    <property type="entry name" value="PROTEIN DCG1"/>
    <property type="match status" value="1"/>
</dbReference>
<reference evidence="2 3" key="1">
    <citation type="submission" date="2016-01" db="EMBL/GenBank/DDBJ databases">
        <title>Whole genome sequencing of Bhargavaea cecembensis T14.</title>
        <authorList>
            <person name="Hong K.W."/>
        </authorList>
    </citation>
    <scope>NUCLEOTIDE SEQUENCE [LARGE SCALE GENOMIC DNA]</scope>
    <source>
        <strain evidence="2 3">T14</strain>
    </source>
</reference>
<protein>
    <submittedName>
        <fullName evidence="2">Hydantoin racemase</fullName>
    </submittedName>
</protein>
<dbReference type="GO" id="GO:0047661">
    <property type="term" value="F:amino-acid racemase activity"/>
    <property type="evidence" value="ECO:0007669"/>
    <property type="project" value="InterPro"/>
</dbReference>
<dbReference type="Pfam" id="PF01177">
    <property type="entry name" value="Asp_Glu_race"/>
    <property type="match status" value="1"/>
</dbReference>
<gene>
    <name evidence="2" type="ORF">AV656_07520</name>
</gene>